<proteinExistence type="predicted"/>
<dbReference type="InterPro" id="IPR052716">
    <property type="entry name" value="MOSC_domain"/>
</dbReference>
<dbReference type="SUPFAM" id="SSF50800">
    <property type="entry name" value="PK beta-barrel domain-like"/>
    <property type="match status" value="1"/>
</dbReference>
<dbReference type="PROSITE" id="PS51340">
    <property type="entry name" value="MOSC"/>
    <property type="match status" value="1"/>
</dbReference>
<gene>
    <name evidence="2" type="ORF">SAMN05444142_108136</name>
</gene>
<dbReference type="AlphaFoldDB" id="A0A1H0KX52"/>
<reference evidence="2 3" key="1">
    <citation type="submission" date="2016-11" db="EMBL/GenBank/DDBJ databases">
        <authorList>
            <person name="Varghese N."/>
            <person name="Submissions S."/>
        </authorList>
    </citation>
    <scope>NUCLEOTIDE SEQUENCE [LARGE SCALE GENOMIC DNA]</scope>
    <source>
        <strain evidence="2 3">DSM 29620</strain>
    </source>
</reference>
<dbReference type="PANTHER" id="PTHR36930">
    <property type="entry name" value="METAL-SULFUR CLUSTER BIOSYNTHESIS PROTEINS YUAD-RELATED"/>
    <property type="match status" value="1"/>
</dbReference>
<dbReference type="InterPro" id="IPR011037">
    <property type="entry name" value="Pyrv_Knase-like_insert_dom_sf"/>
</dbReference>
<dbReference type="OrthoDB" id="581532at2"/>
<dbReference type="RefSeq" id="WP_149789036.1">
    <property type="nucleotide sequence ID" value="NZ_FNIO01000007.1"/>
</dbReference>
<evidence type="ECO:0000313" key="3">
    <source>
        <dbReference type="Proteomes" id="UP000324252"/>
    </source>
</evidence>
<dbReference type="InterPro" id="IPR005303">
    <property type="entry name" value="MOCOS_middle"/>
</dbReference>
<keyword evidence="3" id="KW-1185">Reference proteome</keyword>
<accession>A0A1H0KX52</accession>
<dbReference type="GO" id="GO:0030170">
    <property type="term" value="F:pyridoxal phosphate binding"/>
    <property type="evidence" value="ECO:0007669"/>
    <property type="project" value="InterPro"/>
</dbReference>
<dbReference type="PANTHER" id="PTHR36930:SF1">
    <property type="entry name" value="MOSC DOMAIN-CONTAINING PROTEIN"/>
    <property type="match status" value="1"/>
</dbReference>
<organism evidence="2 3">
    <name type="scientific">Lutimaribacter pacificus</name>
    <dbReference type="NCBI Taxonomy" id="391948"/>
    <lineage>
        <taxon>Bacteria</taxon>
        <taxon>Pseudomonadati</taxon>
        <taxon>Pseudomonadota</taxon>
        <taxon>Alphaproteobacteria</taxon>
        <taxon>Rhodobacterales</taxon>
        <taxon>Roseobacteraceae</taxon>
        <taxon>Lutimaribacter</taxon>
    </lineage>
</organism>
<dbReference type="GO" id="GO:0030151">
    <property type="term" value="F:molybdenum ion binding"/>
    <property type="evidence" value="ECO:0007669"/>
    <property type="project" value="InterPro"/>
</dbReference>
<protein>
    <recommendedName>
        <fullName evidence="1">MOSC domain-containing protein</fullName>
    </recommendedName>
</protein>
<dbReference type="GO" id="GO:0003824">
    <property type="term" value="F:catalytic activity"/>
    <property type="evidence" value="ECO:0007669"/>
    <property type="project" value="InterPro"/>
</dbReference>
<dbReference type="Gene3D" id="2.40.33.20">
    <property type="entry name" value="PK beta-barrel domain-like"/>
    <property type="match status" value="1"/>
</dbReference>
<dbReference type="InterPro" id="IPR005302">
    <property type="entry name" value="MoCF_Sase_C"/>
</dbReference>
<sequence>MTARVTALWRYPVKGIGAEPLEAVTLAPDRPLPGDRAWAVHHAAAPADTGGWRPCREFLRGASGPQLMAVTATTGANGAITLRHPSQGALTVDPALAPQALLDWVAPIWPAERPAPARVVRAPDAGMSDVAFPSVSVLNAASLRALSERLGRNLDPRRFRGNIWLDGLAPWDEFDLVGREIAIGDARLRIEARITRCRATEANPETGERDAATLQTLKSGWGHQDFGVYARVVTGGDIALGTSAEVM</sequence>
<name>A0A1H0KX52_9RHOB</name>
<evidence type="ECO:0000313" key="2">
    <source>
        <dbReference type="EMBL" id="SHK73141.1"/>
    </source>
</evidence>
<evidence type="ECO:0000259" key="1">
    <source>
        <dbReference type="PROSITE" id="PS51340"/>
    </source>
</evidence>
<dbReference type="Proteomes" id="UP000324252">
    <property type="component" value="Unassembled WGS sequence"/>
</dbReference>
<dbReference type="Pfam" id="PF03473">
    <property type="entry name" value="MOSC"/>
    <property type="match status" value="1"/>
</dbReference>
<feature type="domain" description="MOSC" evidence="1">
    <location>
        <begin position="102"/>
        <end position="247"/>
    </location>
</feature>
<dbReference type="EMBL" id="FQZZ01000008">
    <property type="protein sequence ID" value="SHK73141.1"/>
    <property type="molecule type" value="Genomic_DNA"/>
</dbReference>
<dbReference type="Pfam" id="PF03476">
    <property type="entry name" value="MOSC_N"/>
    <property type="match status" value="1"/>
</dbReference>